<keyword evidence="2" id="KW-1185">Reference proteome</keyword>
<sequence>FRTQSTPFRSVYASVNKSAKQQTVVDGRADATSFNILTGDQMVVRLSVPDQKVPSPRHNFDLPKEAVDGLQRAIKKGTRYTRTLQADADKLAANILNRRFPPSREMMNDANKKIKELAKTVMMNYEEDESMSEQRREERERQIENAMGAEFKRVNFNWVPLKMINDDNALAYALAR</sequence>
<reference evidence="2" key="1">
    <citation type="submission" date="2022-10" db="EMBL/GenBank/DDBJ databases">
        <title>Genome assembly of Pristionchus species.</title>
        <authorList>
            <person name="Yoshida K."/>
            <person name="Sommer R.J."/>
        </authorList>
    </citation>
    <scope>NUCLEOTIDE SEQUENCE [LARGE SCALE GENOMIC DNA]</scope>
    <source>
        <strain evidence="2">RS5460</strain>
    </source>
</reference>
<protein>
    <submittedName>
        <fullName evidence="1">Uncharacterized protein</fullName>
    </submittedName>
</protein>
<dbReference type="EMBL" id="BTRK01000005">
    <property type="protein sequence ID" value="GMR51702.1"/>
    <property type="molecule type" value="Genomic_DNA"/>
</dbReference>
<dbReference type="Proteomes" id="UP001328107">
    <property type="component" value="Unassembled WGS sequence"/>
</dbReference>
<name>A0AAN5I4A6_9BILA</name>
<proteinExistence type="predicted"/>
<gene>
    <name evidence="1" type="ORF">PMAYCL1PPCAC_21897</name>
</gene>
<dbReference type="AlphaFoldDB" id="A0AAN5I4A6"/>
<organism evidence="1 2">
    <name type="scientific">Pristionchus mayeri</name>
    <dbReference type="NCBI Taxonomy" id="1317129"/>
    <lineage>
        <taxon>Eukaryota</taxon>
        <taxon>Metazoa</taxon>
        <taxon>Ecdysozoa</taxon>
        <taxon>Nematoda</taxon>
        <taxon>Chromadorea</taxon>
        <taxon>Rhabditida</taxon>
        <taxon>Rhabditina</taxon>
        <taxon>Diplogasteromorpha</taxon>
        <taxon>Diplogasteroidea</taxon>
        <taxon>Neodiplogasteridae</taxon>
        <taxon>Pristionchus</taxon>
    </lineage>
</organism>
<evidence type="ECO:0000313" key="1">
    <source>
        <dbReference type="EMBL" id="GMR51702.1"/>
    </source>
</evidence>
<comment type="caution">
    <text evidence="1">The sequence shown here is derived from an EMBL/GenBank/DDBJ whole genome shotgun (WGS) entry which is preliminary data.</text>
</comment>
<accession>A0AAN5I4A6</accession>
<evidence type="ECO:0000313" key="2">
    <source>
        <dbReference type="Proteomes" id="UP001328107"/>
    </source>
</evidence>
<feature type="non-terminal residue" evidence="1">
    <location>
        <position position="1"/>
    </location>
</feature>